<evidence type="ECO:0000313" key="1">
    <source>
        <dbReference type="Proteomes" id="UP000492821"/>
    </source>
</evidence>
<name>A0A7E4US15_PANRE</name>
<reference evidence="2" key="2">
    <citation type="submission" date="2020-10" db="UniProtKB">
        <authorList>
            <consortium name="WormBaseParasite"/>
        </authorList>
    </citation>
    <scope>IDENTIFICATION</scope>
</reference>
<dbReference type="WBParaSite" id="Pan_g11767.t1">
    <property type="protein sequence ID" value="Pan_g11767.t1"/>
    <property type="gene ID" value="Pan_g11767"/>
</dbReference>
<organism evidence="1 2">
    <name type="scientific">Panagrellus redivivus</name>
    <name type="common">Microworm</name>
    <dbReference type="NCBI Taxonomy" id="6233"/>
    <lineage>
        <taxon>Eukaryota</taxon>
        <taxon>Metazoa</taxon>
        <taxon>Ecdysozoa</taxon>
        <taxon>Nematoda</taxon>
        <taxon>Chromadorea</taxon>
        <taxon>Rhabditida</taxon>
        <taxon>Tylenchina</taxon>
        <taxon>Panagrolaimomorpha</taxon>
        <taxon>Panagrolaimoidea</taxon>
        <taxon>Panagrolaimidae</taxon>
        <taxon>Panagrellus</taxon>
    </lineage>
</organism>
<dbReference type="Proteomes" id="UP000492821">
    <property type="component" value="Unassembled WGS sequence"/>
</dbReference>
<reference evidence="1" key="1">
    <citation type="journal article" date="2013" name="Genetics">
        <title>The draft genome and transcriptome of Panagrellus redivivus are shaped by the harsh demands of a free-living lifestyle.</title>
        <authorList>
            <person name="Srinivasan J."/>
            <person name="Dillman A.R."/>
            <person name="Macchietto M.G."/>
            <person name="Heikkinen L."/>
            <person name="Lakso M."/>
            <person name="Fracchia K.M."/>
            <person name="Antoshechkin I."/>
            <person name="Mortazavi A."/>
            <person name="Wong G."/>
            <person name="Sternberg P.W."/>
        </authorList>
    </citation>
    <scope>NUCLEOTIDE SEQUENCE [LARGE SCALE GENOMIC DNA]</scope>
    <source>
        <strain evidence="1">MT8872</strain>
    </source>
</reference>
<evidence type="ECO:0000313" key="2">
    <source>
        <dbReference type="WBParaSite" id="Pan_g11767.t1"/>
    </source>
</evidence>
<dbReference type="AlphaFoldDB" id="A0A7E4US15"/>
<keyword evidence="1" id="KW-1185">Reference proteome</keyword>
<protein>
    <submittedName>
        <fullName evidence="2">Serpentine receptor class gamma</fullName>
    </submittedName>
</protein>
<accession>A0A7E4US15</accession>
<proteinExistence type="predicted"/>
<sequence length="84" mass="9423">MERLGYIQAVAVLIFAIIPYAAELYVMVVFVLTLSPMALAISTLCAVKPYQLMMIGMVNMFRFKAKPNTIRVQSQSRVLTSTTF</sequence>